<gene>
    <name evidence="2" type="ORF">HNQ97_003312</name>
</gene>
<dbReference type="PROSITE" id="PS51257">
    <property type="entry name" value="PROKAR_LIPOPROTEIN"/>
    <property type="match status" value="1"/>
</dbReference>
<keyword evidence="3" id="KW-1185">Reference proteome</keyword>
<feature type="transmembrane region" description="Helical" evidence="1">
    <location>
        <begin position="105"/>
        <end position="122"/>
    </location>
</feature>
<sequence>MKEMIGQMSKQFASLFGAAIAAACCLGVPAILAAMGAVGLGVLINDAYLFPLFAGFVAISLWFLFHSARGHSNLMPFWGGLAGGAVATGGLWLLVTGFYPVPISVYAGLVVLVASSVWDVLIGRRIAACATEPVWEPETPGQEVDVAKRLVTGTALSGAAAAALYGAYKSVQAFSPATQVAGATENCFGIAKAGTNDCSTAKHACNGQSLVDFDPTDFKLVPKGTCEKIGGKLS</sequence>
<name>A0ABR6C9A7_9HYPH</name>
<evidence type="ECO:0000313" key="2">
    <source>
        <dbReference type="EMBL" id="MBA9021306.1"/>
    </source>
</evidence>
<dbReference type="Pfam" id="PF03203">
    <property type="entry name" value="MerC"/>
    <property type="match status" value="1"/>
</dbReference>
<dbReference type="EMBL" id="JACJHZ010000015">
    <property type="protein sequence ID" value="MBA9021306.1"/>
    <property type="molecule type" value="Genomic_DNA"/>
</dbReference>
<evidence type="ECO:0000313" key="3">
    <source>
        <dbReference type="Proteomes" id="UP000587524"/>
    </source>
</evidence>
<dbReference type="RefSeq" id="WP_246340789.1">
    <property type="nucleotide sequence ID" value="NZ_JACJHY010000015.1"/>
</dbReference>
<keyword evidence="1" id="KW-1133">Transmembrane helix</keyword>
<keyword evidence="1" id="KW-0472">Membrane</keyword>
<feature type="transmembrane region" description="Helical" evidence="1">
    <location>
        <begin position="12"/>
        <end position="35"/>
    </location>
</feature>
<protein>
    <submittedName>
        <fullName evidence="2">Membrane protein</fullName>
    </submittedName>
</protein>
<proteinExistence type="predicted"/>
<dbReference type="Pfam" id="PF10048">
    <property type="entry name" value="DUF2282"/>
    <property type="match status" value="1"/>
</dbReference>
<dbReference type="InterPro" id="IPR004891">
    <property type="entry name" value="Mercury-R_MerC"/>
</dbReference>
<dbReference type="Proteomes" id="UP000587524">
    <property type="component" value="Unassembled WGS sequence"/>
</dbReference>
<dbReference type="Gene3D" id="1.10.287.910">
    <property type="entry name" value="bacterial mercury transporter, merf"/>
    <property type="match status" value="1"/>
</dbReference>
<feature type="transmembrane region" description="Helical" evidence="1">
    <location>
        <begin position="47"/>
        <end position="65"/>
    </location>
</feature>
<organism evidence="2 3">
    <name type="scientific">Aminobacter ciceronei</name>
    <dbReference type="NCBI Taxonomy" id="150723"/>
    <lineage>
        <taxon>Bacteria</taxon>
        <taxon>Pseudomonadati</taxon>
        <taxon>Pseudomonadota</taxon>
        <taxon>Alphaproteobacteria</taxon>
        <taxon>Hyphomicrobiales</taxon>
        <taxon>Phyllobacteriaceae</taxon>
        <taxon>Aminobacter</taxon>
    </lineage>
</organism>
<feature type="transmembrane region" description="Helical" evidence="1">
    <location>
        <begin position="77"/>
        <end position="99"/>
    </location>
</feature>
<reference evidence="2 3" key="1">
    <citation type="submission" date="2020-08" db="EMBL/GenBank/DDBJ databases">
        <title>Genomic Encyclopedia of Type Strains, Phase IV (KMG-IV): sequencing the most valuable type-strain genomes for metagenomic binning, comparative biology and taxonomic classification.</title>
        <authorList>
            <person name="Goeker M."/>
        </authorList>
    </citation>
    <scope>NUCLEOTIDE SEQUENCE [LARGE SCALE GENOMIC DNA]</scope>
    <source>
        <strain evidence="2 3">DSM 17455</strain>
    </source>
</reference>
<accession>A0ABR6C9A7</accession>
<evidence type="ECO:0000256" key="1">
    <source>
        <dbReference type="SAM" id="Phobius"/>
    </source>
</evidence>
<comment type="caution">
    <text evidence="2">The sequence shown here is derived from an EMBL/GenBank/DDBJ whole genome shotgun (WGS) entry which is preliminary data.</text>
</comment>
<keyword evidence="1" id="KW-0812">Transmembrane</keyword>
<dbReference type="InterPro" id="IPR018740">
    <property type="entry name" value="DUF2282_membr"/>
</dbReference>